<dbReference type="EMBL" id="BSXS01000470">
    <property type="protein sequence ID" value="GME72626.1"/>
    <property type="molecule type" value="Genomic_DNA"/>
</dbReference>
<keyword evidence="2" id="KW-1185">Reference proteome</keyword>
<comment type="caution">
    <text evidence="1">The sequence shown here is derived from an EMBL/GenBank/DDBJ whole genome shotgun (WGS) entry which is preliminary data.</text>
</comment>
<organism evidence="1 2">
    <name type="scientific">Ambrosiozyma monospora</name>
    <name type="common">Yeast</name>
    <name type="synonym">Endomycopsis monosporus</name>
    <dbReference type="NCBI Taxonomy" id="43982"/>
    <lineage>
        <taxon>Eukaryota</taxon>
        <taxon>Fungi</taxon>
        <taxon>Dikarya</taxon>
        <taxon>Ascomycota</taxon>
        <taxon>Saccharomycotina</taxon>
        <taxon>Pichiomycetes</taxon>
        <taxon>Pichiales</taxon>
        <taxon>Pichiaceae</taxon>
        <taxon>Ambrosiozyma</taxon>
    </lineage>
</organism>
<evidence type="ECO:0000313" key="2">
    <source>
        <dbReference type="Proteomes" id="UP001165064"/>
    </source>
</evidence>
<sequence length="175" mass="20086">MLISVSLDDSLSNHSISELGELYHRYIDEPVSTNTIYNNLQVETFKIASPVLTHESQIYECSQPGSHAIYWISNSIQEVVIEDTCSIWRLWPKFQRGSFTVCWNLALSIGSPALQTYWSLMSMGLQFICGSTRCDTNKLKRSDRTMWLFIDLMDHCKEFTNLMNEDTLRKKSAGA</sequence>
<protein>
    <submittedName>
        <fullName evidence="1">Unnamed protein product</fullName>
    </submittedName>
</protein>
<dbReference type="Proteomes" id="UP001165064">
    <property type="component" value="Unassembled WGS sequence"/>
</dbReference>
<evidence type="ECO:0000313" key="1">
    <source>
        <dbReference type="EMBL" id="GME72626.1"/>
    </source>
</evidence>
<name>A0ACB5STL6_AMBMO</name>
<reference evidence="1" key="1">
    <citation type="submission" date="2023-04" db="EMBL/GenBank/DDBJ databases">
        <title>Ambrosiozyma monospora NBRC 10751.</title>
        <authorList>
            <person name="Ichikawa N."/>
            <person name="Sato H."/>
            <person name="Tonouchi N."/>
        </authorList>
    </citation>
    <scope>NUCLEOTIDE SEQUENCE</scope>
    <source>
        <strain evidence="1">NBRC 10751</strain>
    </source>
</reference>
<gene>
    <name evidence="1" type="ORF">Amon02_000106800</name>
</gene>
<accession>A0ACB5STL6</accession>
<proteinExistence type="predicted"/>